<dbReference type="PRINTS" id="PR00727">
    <property type="entry name" value="LEADERPTASE"/>
</dbReference>
<dbReference type="GO" id="GO:0009003">
    <property type="term" value="F:signal peptidase activity"/>
    <property type="evidence" value="ECO:0007669"/>
    <property type="project" value="UniProtKB-EC"/>
</dbReference>
<proteinExistence type="inferred from homology"/>
<name>A0A1I1J2H3_9FLAO</name>
<sequence length="525" mass="61095">MTFTEWFIFFLVVQVIHFAGTWKLYQKAGRKAWEAMIPIYNAVILMKIIHRPWWWVILLFIPIVNLIMFPVIWVETLRSFGRKSTADTWLAILTLGFYIYYINYTQDVKHVKDRNLKPATTAGEWVSSILFAVVAATIVHGYLMQPFTIPTSSLEKTLLVGDYLFVSKFHYGARIPQTPIAFPMVHDTIPVAGIKSYSTEPQVPYLRLPGFEEVKKNDIVVFNWPVDTVNAFQQYGDGKYYHKPIDKKSNYVKRCVAVAGDSLEIIEGKVFINGKQLQLSERAKPQYSYEGTTDGQQLNAQYMYQMYDITDGFYFNSATNEFVISALTEETAQRLRNNPYIKSLERRIYPEEQKSASLFPNDNKKRYNLDYFGPIYIPEEGKTVAITPESLPFYRRIIEVYEGSEMGIDNTISLNGTQVLLNGKPIESYTFKQNYYWMMGDNRHNSEDSRSWGYVPYNHVVGKPVFIWFSKDKYASGFFDGIRWDRMFTTVKGDGKPVSYLPYFLILVVIFFGFNYFRKRKKSDS</sequence>
<dbReference type="InterPro" id="IPR019758">
    <property type="entry name" value="Pept_S26A_signal_pept_1_CS"/>
</dbReference>
<comment type="caution">
    <text evidence="7">Lacks conserved residue(s) required for the propagation of feature annotation.</text>
</comment>
<keyword evidence="10" id="KW-1185">Reference proteome</keyword>
<dbReference type="GO" id="GO:0006465">
    <property type="term" value="P:signal peptide processing"/>
    <property type="evidence" value="ECO:0007669"/>
    <property type="project" value="InterPro"/>
</dbReference>
<evidence type="ECO:0000256" key="4">
    <source>
        <dbReference type="ARBA" id="ARBA00019232"/>
    </source>
</evidence>
<evidence type="ECO:0000313" key="10">
    <source>
        <dbReference type="Proteomes" id="UP000199438"/>
    </source>
</evidence>
<comment type="catalytic activity">
    <reaction evidence="1 7">
        <text>Cleavage of hydrophobic, N-terminal signal or leader sequences from secreted and periplasmic proteins.</text>
        <dbReference type="EC" id="3.4.21.89"/>
    </reaction>
</comment>
<dbReference type="InterPro" id="IPR000223">
    <property type="entry name" value="Pept_S26A_signal_pept_1"/>
</dbReference>
<dbReference type="EC" id="3.4.21.89" evidence="3 7"/>
<keyword evidence="5 7" id="KW-0378">Hydrolase</keyword>
<dbReference type="Pfam" id="PF10502">
    <property type="entry name" value="Peptidase_S26"/>
    <property type="match status" value="2"/>
</dbReference>
<evidence type="ECO:0000256" key="3">
    <source>
        <dbReference type="ARBA" id="ARBA00013208"/>
    </source>
</evidence>
<dbReference type="Pfam" id="PF18936">
    <property type="entry name" value="DUF5684"/>
    <property type="match status" value="1"/>
</dbReference>
<reference evidence="10" key="1">
    <citation type="submission" date="2016-10" db="EMBL/GenBank/DDBJ databases">
        <authorList>
            <person name="Varghese N."/>
            <person name="Submissions S."/>
        </authorList>
    </citation>
    <scope>NUCLEOTIDE SEQUENCE [LARGE SCALE GENOMIC DNA]</scope>
    <source>
        <strain evidence="10">DSM 24499</strain>
    </source>
</reference>
<feature type="domain" description="Peptidase S26" evidence="8">
    <location>
        <begin position="431"/>
        <end position="469"/>
    </location>
</feature>
<dbReference type="GO" id="GO:0016020">
    <property type="term" value="C:membrane"/>
    <property type="evidence" value="ECO:0007669"/>
    <property type="project" value="UniProtKB-SubCell"/>
</dbReference>
<dbReference type="PANTHER" id="PTHR43390">
    <property type="entry name" value="SIGNAL PEPTIDASE I"/>
    <property type="match status" value="1"/>
</dbReference>
<dbReference type="PROSITE" id="PS00761">
    <property type="entry name" value="SPASE_I_3"/>
    <property type="match status" value="1"/>
</dbReference>
<feature type="transmembrane region" description="Helical" evidence="7">
    <location>
        <begin position="6"/>
        <end position="25"/>
    </location>
</feature>
<organism evidence="9 10">
    <name type="scientific">Zunongwangia mangrovi</name>
    <dbReference type="NCBI Taxonomy" id="1334022"/>
    <lineage>
        <taxon>Bacteria</taxon>
        <taxon>Pseudomonadati</taxon>
        <taxon>Bacteroidota</taxon>
        <taxon>Flavobacteriia</taxon>
        <taxon>Flavobacteriales</taxon>
        <taxon>Flavobacteriaceae</taxon>
        <taxon>Zunongwangia</taxon>
    </lineage>
</organism>
<comment type="similarity">
    <text evidence="2 7">Belongs to the peptidase S26 family.</text>
</comment>
<protein>
    <recommendedName>
        <fullName evidence="4 7">Signal peptidase I</fullName>
        <ecNumber evidence="3 7">3.4.21.89</ecNumber>
    </recommendedName>
</protein>
<keyword evidence="7" id="KW-1133">Transmembrane helix</keyword>
<feature type="active site" evidence="6">
    <location>
        <position position="153"/>
    </location>
</feature>
<feature type="domain" description="Peptidase S26" evidence="8">
    <location>
        <begin position="124"/>
        <end position="315"/>
    </location>
</feature>
<dbReference type="Gene3D" id="2.10.109.10">
    <property type="entry name" value="Umud Fragment, subunit A"/>
    <property type="match status" value="2"/>
</dbReference>
<dbReference type="SUPFAM" id="SSF51306">
    <property type="entry name" value="LexA/Signal peptidase"/>
    <property type="match status" value="1"/>
</dbReference>
<feature type="transmembrane region" description="Helical" evidence="7">
    <location>
        <begin position="53"/>
        <end position="74"/>
    </location>
</feature>
<evidence type="ECO:0000256" key="1">
    <source>
        <dbReference type="ARBA" id="ARBA00000677"/>
    </source>
</evidence>
<dbReference type="OrthoDB" id="9802919at2"/>
<dbReference type="PANTHER" id="PTHR43390:SF1">
    <property type="entry name" value="CHLOROPLAST PROCESSING PEPTIDASE"/>
    <property type="match status" value="1"/>
</dbReference>
<evidence type="ECO:0000313" key="9">
    <source>
        <dbReference type="EMBL" id="SFC40133.1"/>
    </source>
</evidence>
<dbReference type="RefSeq" id="WP_092542496.1">
    <property type="nucleotide sequence ID" value="NZ_FOKV01000004.1"/>
</dbReference>
<feature type="transmembrane region" description="Helical" evidence="7">
    <location>
        <begin position="125"/>
        <end position="143"/>
    </location>
</feature>
<dbReference type="STRING" id="1334022.SAMN04487907_10475"/>
<keyword evidence="7" id="KW-0472">Membrane</keyword>
<dbReference type="InterPro" id="IPR043739">
    <property type="entry name" value="DUF5684"/>
</dbReference>
<dbReference type="AlphaFoldDB" id="A0A1I1J2H3"/>
<dbReference type="EMBL" id="FOKV01000004">
    <property type="protein sequence ID" value="SFC40133.1"/>
    <property type="molecule type" value="Genomic_DNA"/>
</dbReference>
<dbReference type="InterPro" id="IPR036286">
    <property type="entry name" value="LexA/Signal_pep-like_sf"/>
</dbReference>
<gene>
    <name evidence="9" type="ORF">SAMN04487907_10475</name>
</gene>
<dbReference type="GO" id="GO:0004252">
    <property type="term" value="F:serine-type endopeptidase activity"/>
    <property type="evidence" value="ECO:0007669"/>
    <property type="project" value="InterPro"/>
</dbReference>
<dbReference type="Proteomes" id="UP000199438">
    <property type="component" value="Unassembled WGS sequence"/>
</dbReference>
<keyword evidence="7" id="KW-0812">Transmembrane</keyword>
<evidence type="ECO:0000256" key="5">
    <source>
        <dbReference type="ARBA" id="ARBA00022801"/>
    </source>
</evidence>
<accession>A0A1I1J2H3</accession>
<evidence type="ECO:0000256" key="7">
    <source>
        <dbReference type="RuleBase" id="RU362042"/>
    </source>
</evidence>
<evidence type="ECO:0000259" key="8">
    <source>
        <dbReference type="Pfam" id="PF10502"/>
    </source>
</evidence>
<dbReference type="CDD" id="cd06530">
    <property type="entry name" value="S26_SPase_I"/>
    <property type="match status" value="2"/>
</dbReference>
<comment type="subcellular location">
    <subcellularLocation>
        <location evidence="7">Membrane</location>
        <topology evidence="7">Single-pass type II membrane protein</topology>
    </subcellularLocation>
</comment>
<keyword evidence="7" id="KW-0645">Protease</keyword>
<feature type="active site" evidence="6">
    <location>
        <position position="253"/>
    </location>
</feature>
<feature type="transmembrane region" description="Helical" evidence="7">
    <location>
        <begin position="86"/>
        <end position="104"/>
    </location>
</feature>
<dbReference type="NCBIfam" id="TIGR02227">
    <property type="entry name" value="sigpep_I_bact"/>
    <property type="match status" value="1"/>
</dbReference>
<evidence type="ECO:0000256" key="6">
    <source>
        <dbReference type="PIRSR" id="PIRSR600223-1"/>
    </source>
</evidence>
<evidence type="ECO:0000256" key="2">
    <source>
        <dbReference type="ARBA" id="ARBA00009370"/>
    </source>
</evidence>
<feature type="transmembrane region" description="Helical" evidence="7">
    <location>
        <begin position="500"/>
        <end position="517"/>
    </location>
</feature>
<dbReference type="InterPro" id="IPR019533">
    <property type="entry name" value="Peptidase_S26"/>
</dbReference>